<evidence type="ECO:0000313" key="3">
    <source>
        <dbReference type="Proteomes" id="UP000002009"/>
    </source>
</evidence>
<dbReference type="KEGG" id="mis:MICPUN_58600"/>
<reference evidence="2 3" key="1">
    <citation type="journal article" date="2009" name="Science">
        <title>Green evolution and dynamic adaptations revealed by genomes of the marine picoeukaryotes Micromonas.</title>
        <authorList>
            <person name="Worden A.Z."/>
            <person name="Lee J.H."/>
            <person name="Mock T."/>
            <person name="Rouze P."/>
            <person name="Simmons M.P."/>
            <person name="Aerts A.L."/>
            <person name="Allen A.E."/>
            <person name="Cuvelier M.L."/>
            <person name="Derelle E."/>
            <person name="Everett M.V."/>
            <person name="Foulon E."/>
            <person name="Grimwood J."/>
            <person name="Gundlach H."/>
            <person name="Henrissat B."/>
            <person name="Napoli C."/>
            <person name="McDonald S.M."/>
            <person name="Parker M.S."/>
            <person name="Rombauts S."/>
            <person name="Salamov A."/>
            <person name="Von Dassow P."/>
            <person name="Badger J.H."/>
            <person name="Coutinho P.M."/>
            <person name="Demir E."/>
            <person name="Dubchak I."/>
            <person name="Gentemann C."/>
            <person name="Eikrem W."/>
            <person name="Gready J.E."/>
            <person name="John U."/>
            <person name="Lanier W."/>
            <person name="Lindquist E.A."/>
            <person name="Lucas S."/>
            <person name="Mayer K.F."/>
            <person name="Moreau H."/>
            <person name="Not F."/>
            <person name="Otillar R."/>
            <person name="Panaud O."/>
            <person name="Pangilinan J."/>
            <person name="Paulsen I."/>
            <person name="Piegu B."/>
            <person name="Poliakov A."/>
            <person name="Robbens S."/>
            <person name="Schmutz J."/>
            <person name="Toulza E."/>
            <person name="Wyss T."/>
            <person name="Zelensky A."/>
            <person name="Zhou K."/>
            <person name="Armbrust E.V."/>
            <person name="Bhattacharya D."/>
            <person name="Goodenough U.W."/>
            <person name="Van de Peer Y."/>
            <person name="Grigoriev I.V."/>
        </authorList>
    </citation>
    <scope>NUCLEOTIDE SEQUENCE [LARGE SCALE GENOMIC DNA]</scope>
    <source>
        <strain evidence="3">RCC299 / NOUM17</strain>
    </source>
</reference>
<dbReference type="AlphaFoldDB" id="C1E6A9"/>
<gene>
    <name evidence="2" type="ORF">MICPUN_58600</name>
</gene>
<dbReference type="GeneID" id="8243424"/>
<feature type="compositionally biased region" description="Basic residues" evidence="1">
    <location>
        <begin position="30"/>
        <end position="46"/>
    </location>
</feature>
<feature type="compositionally biased region" description="Acidic residues" evidence="1">
    <location>
        <begin position="10"/>
        <end position="20"/>
    </location>
</feature>
<dbReference type="EMBL" id="CP001326">
    <property type="protein sequence ID" value="ACO63779.1"/>
    <property type="molecule type" value="Genomic_DNA"/>
</dbReference>
<protein>
    <submittedName>
        <fullName evidence="2">Uncharacterized protein</fullName>
    </submittedName>
</protein>
<organism evidence="2 3">
    <name type="scientific">Micromonas commoda (strain RCC299 / NOUM17 / CCMP2709)</name>
    <name type="common">Picoplanktonic green alga</name>
    <dbReference type="NCBI Taxonomy" id="296587"/>
    <lineage>
        <taxon>Eukaryota</taxon>
        <taxon>Viridiplantae</taxon>
        <taxon>Chlorophyta</taxon>
        <taxon>Mamiellophyceae</taxon>
        <taxon>Mamiellales</taxon>
        <taxon>Mamiellaceae</taxon>
        <taxon>Micromonas</taxon>
    </lineage>
</organism>
<feature type="compositionally biased region" description="Basic residues" evidence="1">
    <location>
        <begin position="93"/>
        <end position="102"/>
    </location>
</feature>
<dbReference type="OrthoDB" id="10549062at2759"/>
<evidence type="ECO:0000256" key="1">
    <source>
        <dbReference type="SAM" id="MobiDB-lite"/>
    </source>
</evidence>
<proteinExistence type="predicted"/>
<dbReference type="OMA" id="MRTSNEN"/>
<dbReference type="InParanoid" id="C1E6A9"/>
<dbReference type="Proteomes" id="UP000002009">
    <property type="component" value="Chromosome 5"/>
</dbReference>
<accession>C1E6A9</accession>
<evidence type="ECO:0000313" key="2">
    <source>
        <dbReference type="EMBL" id="ACO63779.1"/>
    </source>
</evidence>
<feature type="region of interest" description="Disordered" evidence="1">
    <location>
        <begin position="1"/>
        <end position="115"/>
    </location>
</feature>
<name>C1E6A9_MICCC</name>
<keyword evidence="3" id="KW-1185">Reference proteome</keyword>
<sequence length="176" mass="19468">MSDSERGFDADIEGALDTSDEMTVGEQLARRRASRDKRSISKRHGPSRLGVGTPGGSRDGSSSHRSRRASAVDVEMGGSDDGRSRGVGSGVKEKRRRARRHSSPGFTLSDADSDLTKRERLTRRMEAMRRLPRTSRYAQQQMEIIAKALAILDREPPMRTSNENDELSRLLAAVSL</sequence>
<dbReference type="RefSeq" id="XP_002502521.1">
    <property type="nucleotide sequence ID" value="XM_002502475.1"/>
</dbReference>